<proteinExistence type="predicted"/>
<dbReference type="OMA" id="MRIHPAS"/>
<feature type="compositionally biased region" description="Polar residues" evidence="1">
    <location>
        <begin position="12"/>
        <end position="26"/>
    </location>
</feature>
<protein>
    <recommendedName>
        <fullName evidence="4">SHSP domain-containing protein</fullName>
    </recommendedName>
</protein>
<accession>A0A2K2BDP3</accession>
<gene>
    <name evidence="2" type="ORF">POPTR_002G051100</name>
</gene>
<evidence type="ECO:0000313" key="2">
    <source>
        <dbReference type="EMBL" id="PNT47908.1"/>
    </source>
</evidence>
<dbReference type="InParanoid" id="A0A2K2BDP3"/>
<dbReference type="Proteomes" id="UP000006729">
    <property type="component" value="Chromosome 2"/>
</dbReference>
<feature type="compositionally biased region" description="Basic residues" evidence="1">
    <location>
        <begin position="1"/>
        <end position="11"/>
    </location>
</feature>
<evidence type="ECO:0008006" key="4">
    <source>
        <dbReference type="Google" id="ProtNLM"/>
    </source>
</evidence>
<dbReference type="Gramene" id="Potri.002G051100.1.v4.1">
    <property type="protein sequence ID" value="Potri.002G051100.1.v4.1"/>
    <property type="gene ID" value="Potri.002G051100.v4.1"/>
</dbReference>
<evidence type="ECO:0000256" key="1">
    <source>
        <dbReference type="SAM" id="MobiDB-lite"/>
    </source>
</evidence>
<dbReference type="CDD" id="cd06464">
    <property type="entry name" value="ACD_sHsps-like"/>
    <property type="match status" value="1"/>
</dbReference>
<keyword evidence="3" id="KW-1185">Reference proteome</keyword>
<dbReference type="OrthoDB" id="1922291at2759"/>
<organism evidence="2 3">
    <name type="scientific">Populus trichocarpa</name>
    <name type="common">Western balsam poplar</name>
    <name type="synonym">Populus balsamifera subsp. trichocarpa</name>
    <dbReference type="NCBI Taxonomy" id="3694"/>
    <lineage>
        <taxon>Eukaryota</taxon>
        <taxon>Viridiplantae</taxon>
        <taxon>Streptophyta</taxon>
        <taxon>Embryophyta</taxon>
        <taxon>Tracheophyta</taxon>
        <taxon>Spermatophyta</taxon>
        <taxon>Magnoliopsida</taxon>
        <taxon>eudicotyledons</taxon>
        <taxon>Gunneridae</taxon>
        <taxon>Pentapetalae</taxon>
        <taxon>rosids</taxon>
        <taxon>fabids</taxon>
        <taxon>Malpighiales</taxon>
        <taxon>Salicaceae</taxon>
        <taxon>Saliceae</taxon>
        <taxon>Populus</taxon>
    </lineage>
</organism>
<sequence>MKVHPTPKKRSITTTQYNDASRTHTPNAKKLKRLPHVFARVLELPFHSDTDVLVQETPDSFRFVANSENITIPDDYQARVVEIFPGLTKIVVIKETDSGDHYPSMDELEIDTWRCRLPATVRPEMASARCIEGQLVVTVPKTLNLENFAGGQNVDDEANISWLDGLL</sequence>
<dbReference type="STRING" id="3694.A0A2K2BDP3"/>
<dbReference type="PANTHER" id="PTHR33879">
    <property type="entry name" value="17.6 KDA CLASS II HEAT SHOCK PROTEIN-RELATED"/>
    <property type="match status" value="1"/>
</dbReference>
<evidence type="ECO:0000313" key="3">
    <source>
        <dbReference type="Proteomes" id="UP000006729"/>
    </source>
</evidence>
<dbReference type="PANTHER" id="PTHR33879:SF18">
    <property type="entry name" value="SHSP DOMAIN-CONTAINING PROTEIN"/>
    <property type="match status" value="1"/>
</dbReference>
<name>A0A2K2BDP3_POPTR</name>
<dbReference type="EMBL" id="CM009291">
    <property type="protein sequence ID" value="PNT47908.1"/>
    <property type="molecule type" value="Genomic_DNA"/>
</dbReference>
<feature type="region of interest" description="Disordered" evidence="1">
    <location>
        <begin position="1"/>
        <end position="28"/>
    </location>
</feature>
<reference evidence="2 3" key="1">
    <citation type="journal article" date="2006" name="Science">
        <title>The genome of black cottonwood, Populus trichocarpa (Torr. &amp; Gray).</title>
        <authorList>
            <person name="Tuskan G.A."/>
            <person name="Difazio S."/>
            <person name="Jansson S."/>
            <person name="Bohlmann J."/>
            <person name="Grigoriev I."/>
            <person name="Hellsten U."/>
            <person name="Putnam N."/>
            <person name="Ralph S."/>
            <person name="Rombauts S."/>
            <person name="Salamov A."/>
            <person name="Schein J."/>
            <person name="Sterck L."/>
            <person name="Aerts A."/>
            <person name="Bhalerao R.R."/>
            <person name="Bhalerao R.P."/>
            <person name="Blaudez D."/>
            <person name="Boerjan W."/>
            <person name="Brun A."/>
            <person name="Brunner A."/>
            <person name="Busov V."/>
            <person name="Campbell M."/>
            <person name="Carlson J."/>
            <person name="Chalot M."/>
            <person name="Chapman J."/>
            <person name="Chen G.L."/>
            <person name="Cooper D."/>
            <person name="Coutinho P.M."/>
            <person name="Couturier J."/>
            <person name="Covert S."/>
            <person name="Cronk Q."/>
            <person name="Cunningham R."/>
            <person name="Davis J."/>
            <person name="Degroeve S."/>
            <person name="Dejardin A."/>
            <person name="Depamphilis C."/>
            <person name="Detter J."/>
            <person name="Dirks B."/>
            <person name="Dubchak I."/>
            <person name="Duplessis S."/>
            <person name="Ehlting J."/>
            <person name="Ellis B."/>
            <person name="Gendler K."/>
            <person name="Goodstein D."/>
            <person name="Gribskov M."/>
            <person name="Grimwood J."/>
            <person name="Groover A."/>
            <person name="Gunter L."/>
            <person name="Hamberger B."/>
            <person name="Heinze B."/>
            <person name="Helariutta Y."/>
            <person name="Henrissat B."/>
            <person name="Holligan D."/>
            <person name="Holt R."/>
            <person name="Huang W."/>
            <person name="Islam-Faridi N."/>
            <person name="Jones S."/>
            <person name="Jones-Rhoades M."/>
            <person name="Jorgensen R."/>
            <person name="Joshi C."/>
            <person name="Kangasjarvi J."/>
            <person name="Karlsson J."/>
            <person name="Kelleher C."/>
            <person name="Kirkpatrick R."/>
            <person name="Kirst M."/>
            <person name="Kohler A."/>
            <person name="Kalluri U."/>
            <person name="Larimer F."/>
            <person name="Leebens-Mack J."/>
            <person name="Leple J.C."/>
            <person name="Locascio P."/>
            <person name="Lou Y."/>
            <person name="Lucas S."/>
            <person name="Martin F."/>
            <person name="Montanini B."/>
            <person name="Napoli C."/>
            <person name="Nelson D.R."/>
            <person name="Nelson C."/>
            <person name="Nieminen K."/>
            <person name="Nilsson O."/>
            <person name="Pereda V."/>
            <person name="Peter G."/>
            <person name="Philippe R."/>
            <person name="Pilate G."/>
            <person name="Poliakov A."/>
            <person name="Razumovskaya J."/>
            <person name="Richardson P."/>
            <person name="Rinaldi C."/>
            <person name="Ritland K."/>
            <person name="Rouze P."/>
            <person name="Ryaboy D."/>
            <person name="Schmutz J."/>
            <person name="Schrader J."/>
            <person name="Segerman B."/>
            <person name="Shin H."/>
            <person name="Siddiqui A."/>
            <person name="Sterky F."/>
            <person name="Terry A."/>
            <person name="Tsai C.J."/>
            <person name="Uberbacher E."/>
            <person name="Unneberg P."/>
            <person name="Vahala J."/>
            <person name="Wall K."/>
            <person name="Wessler S."/>
            <person name="Yang G."/>
            <person name="Yin T."/>
            <person name="Douglas C."/>
            <person name="Marra M."/>
            <person name="Sandberg G."/>
            <person name="Van de Peer Y."/>
            <person name="Rokhsar D."/>
        </authorList>
    </citation>
    <scope>NUCLEOTIDE SEQUENCE [LARGE SCALE GENOMIC DNA]</scope>
    <source>
        <strain evidence="3">cv. Nisqually</strain>
    </source>
</reference>
<dbReference type="AlphaFoldDB" id="A0A2K2BDP3"/>